<keyword evidence="1" id="KW-0472">Membrane</keyword>
<dbReference type="Proteomes" id="UP000245647">
    <property type="component" value="Unassembled WGS sequence"/>
</dbReference>
<accession>A0A2U2PMY8</accession>
<dbReference type="RefSeq" id="WP_109414106.1">
    <property type="nucleotide sequence ID" value="NZ_QEAS01000001.1"/>
</dbReference>
<keyword evidence="1" id="KW-0812">Transmembrane</keyword>
<feature type="transmembrane region" description="Helical" evidence="1">
    <location>
        <begin position="6"/>
        <end position="21"/>
    </location>
</feature>
<dbReference type="AlphaFoldDB" id="A0A2U2PMY8"/>
<dbReference type="EMBL" id="QEAS01000001">
    <property type="protein sequence ID" value="PWG82688.1"/>
    <property type="molecule type" value="Genomic_DNA"/>
</dbReference>
<dbReference type="OrthoDB" id="681001at2"/>
<gene>
    <name evidence="2" type="ORF">DDR33_02200</name>
</gene>
<name>A0A2U2PMY8_9SPHI</name>
<comment type="caution">
    <text evidence="2">The sequence shown here is derived from an EMBL/GenBank/DDBJ whole genome shotgun (WGS) entry which is preliminary data.</text>
</comment>
<feature type="transmembrane region" description="Helical" evidence="1">
    <location>
        <begin position="108"/>
        <end position="126"/>
    </location>
</feature>
<evidence type="ECO:0000256" key="1">
    <source>
        <dbReference type="SAM" id="Phobius"/>
    </source>
</evidence>
<reference evidence="2 3" key="1">
    <citation type="submission" date="2018-04" db="EMBL/GenBank/DDBJ databases">
        <title>Pedobacter chongqingensis sp. nov., isolated from a rottenly hemp rope.</title>
        <authorList>
            <person name="Cai Y."/>
        </authorList>
    </citation>
    <scope>NUCLEOTIDE SEQUENCE [LARGE SCALE GENOMIC DNA]</scope>
    <source>
        <strain evidence="2 3">FJ4-8</strain>
    </source>
</reference>
<protein>
    <recommendedName>
        <fullName evidence="4">DUF3592 domain-containing protein</fullName>
    </recommendedName>
</protein>
<evidence type="ECO:0008006" key="4">
    <source>
        <dbReference type="Google" id="ProtNLM"/>
    </source>
</evidence>
<keyword evidence="1" id="KW-1133">Transmembrane helix</keyword>
<evidence type="ECO:0000313" key="2">
    <source>
        <dbReference type="EMBL" id="PWG82688.1"/>
    </source>
</evidence>
<evidence type="ECO:0000313" key="3">
    <source>
        <dbReference type="Proteomes" id="UP000245647"/>
    </source>
</evidence>
<proteinExistence type="predicted"/>
<keyword evidence="3" id="KW-1185">Reference proteome</keyword>
<organism evidence="2 3">
    <name type="scientific">Pararcticibacter amylolyticus</name>
    <dbReference type="NCBI Taxonomy" id="2173175"/>
    <lineage>
        <taxon>Bacteria</taxon>
        <taxon>Pseudomonadati</taxon>
        <taxon>Bacteroidota</taxon>
        <taxon>Sphingobacteriia</taxon>
        <taxon>Sphingobacteriales</taxon>
        <taxon>Sphingobacteriaceae</taxon>
        <taxon>Pararcticibacter</taxon>
    </lineage>
</organism>
<sequence>MEFTNITGFIGIIFLSVYFFRQKKRRHLLQEGISTEGTVIDLIEESSHRNGSMIYPVVRFMMKDGSWITAKYSDGSSPSLFKKREKVNLVYKEEDPESYLIISNKVQLSEMAFLVIGTIFSAYYGYCLLK</sequence>